<protein>
    <recommendedName>
        <fullName evidence="6">NACHT-NTPase and P-loop NTPases N-terminal domain-containing protein</fullName>
    </recommendedName>
</protein>
<dbReference type="PANTHER" id="PTHR46224">
    <property type="entry name" value="ANKYRIN REPEAT FAMILY PROTEIN"/>
    <property type="match status" value="1"/>
</dbReference>
<evidence type="ECO:0000256" key="2">
    <source>
        <dbReference type="SAM" id="MobiDB-lite"/>
    </source>
</evidence>
<dbReference type="SMART" id="SM00248">
    <property type="entry name" value="ANK"/>
    <property type="match status" value="4"/>
</dbReference>
<reference evidence="5" key="2">
    <citation type="submission" date="2019-10" db="EMBL/GenBank/DDBJ databases">
        <authorList>
            <consortium name="NCBI Genome Project"/>
        </authorList>
    </citation>
    <scope>NUCLEOTIDE SEQUENCE</scope>
    <source>
        <strain evidence="5">NI907</strain>
    </source>
</reference>
<evidence type="ECO:0008006" key="6">
    <source>
        <dbReference type="Google" id="ProtNLM"/>
    </source>
</evidence>
<dbReference type="KEGG" id="pgri:PgNI_08778"/>
<dbReference type="PANTHER" id="PTHR46224:SF64">
    <property type="entry name" value="IQ MOTIF AND ANKYRIN REPEAT DOMAIN-CONTAINING PROTEIN 1"/>
    <property type="match status" value="1"/>
</dbReference>
<feature type="compositionally biased region" description="Low complexity" evidence="2">
    <location>
        <begin position="148"/>
        <end position="160"/>
    </location>
</feature>
<dbReference type="SUPFAM" id="SSF48403">
    <property type="entry name" value="Ankyrin repeat"/>
    <property type="match status" value="1"/>
</dbReference>
<evidence type="ECO:0000256" key="3">
    <source>
        <dbReference type="SAM" id="SignalP"/>
    </source>
</evidence>
<accession>A0A6P8AVR0</accession>
<sequence length="475" mass="52229">MAEVTVLSMVIMCLQLVVRIFTTLEQAYDFSQEFKSIPGAIRNLILDVQAAQGYLQNIQLRVQRNTLTENSHNQDNHTLVNNFEGAQLSLQIISAFATKHAASIQSWKLPRYLIYMIQHAEIMKYRDELRNRLVYLRMLQDSRFNAPSDDNTSSNRTSSDPGSLPPQASAIGNNRLIGELPLPPLLPCPHPSKYSRWASRDVSRKLVENARRGGVEETRRLLAAGADVDYQSRAAEPKLEGKTALHKAAEMGHTALVRELLRSGAKPNLRTTGPSNDTALHLAAKNGHIAVLQQLLNINTVEVDANDGEGFSPLQRCEDQAAMGTLLKAGADPTRKLASSNNTVLHWAASMGQLRLVRQVLALEGIEIDDENAEGLTPLLKSKSERILIAIVEAGADPMRQFPGSRDTVLHHAAASGWTNAVRQLAGMNAVDVQARNKFGFTPLEMATLARNRGEYGPHIFEDIAEALNQGGVYA</sequence>
<dbReference type="PROSITE" id="PS50297">
    <property type="entry name" value="ANK_REP_REGION"/>
    <property type="match status" value="2"/>
</dbReference>
<feature type="repeat" description="ANK" evidence="1">
    <location>
        <begin position="240"/>
        <end position="272"/>
    </location>
</feature>
<dbReference type="AlphaFoldDB" id="A0A6P8AVR0"/>
<dbReference type="Gene3D" id="1.25.40.20">
    <property type="entry name" value="Ankyrin repeat-containing domain"/>
    <property type="match status" value="1"/>
</dbReference>
<dbReference type="GeneID" id="41963677"/>
<keyword evidence="3" id="KW-0732">Signal</keyword>
<dbReference type="InterPro" id="IPR036770">
    <property type="entry name" value="Ankyrin_rpt-contain_sf"/>
</dbReference>
<name>A0A6P8AVR0_PYRGI</name>
<dbReference type="Proteomes" id="UP000515153">
    <property type="component" value="Chromosome V"/>
</dbReference>
<feature type="chain" id="PRO_5028028034" description="NACHT-NTPase and P-loop NTPases N-terminal domain-containing protein" evidence="3">
    <location>
        <begin position="28"/>
        <end position="475"/>
    </location>
</feature>
<feature type="repeat" description="ANK" evidence="1">
    <location>
        <begin position="340"/>
        <end position="373"/>
    </location>
</feature>
<reference evidence="5" key="3">
    <citation type="submission" date="2025-08" db="UniProtKB">
        <authorList>
            <consortium name="RefSeq"/>
        </authorList>
    </citation>
    <scope>IDENTIFICATION</scope>
    <source>
        <strain evidence="5">NI907</strain>
    </source>
</reference>
<feature type="repeat" description="ANK" evidence="1">
    <location>
        <begin position="275"/>
        <end position="297"/>
    </location>
</feature>
<evidence type="ECO:0000256" key="1">
    <source>
        <dbReference type="PROSITE-ProRule" id="PRU00023"/>
    </source>
</evidence>
<dbReference type="RefSeq" id="XP_030978954.1">
    <property type="nucleotide sequence ID" value="XM_031128769.1"/>
</dbReference>
<dbReference type="InterPro" id="IPR002110">
    <property type="entry name" value="Ankyrin_rpt"/>
</dbReference>
<dbReference type="Pfam" id="PF12796">
    <property type="entry name" value="Ank_2"/>
    <property type="match status" value="1"/>
</dbReference>
<dbReference type="InterPro" id="IPR051616">
    <property type="entry name" value="Cul2-RING_E3_ligase_SR"/>
</dbReference>
<evidence type="ECO:0000313" key="4">
    <source>
        <dbReference type="Proteomes" id="UP000515153"/>
    </source>
</evidence>
<reference evidence="4 5" key="1">
    <citation type="journal article" date="2019" name="Mol. Biol. Evol.">
        <title>Blast fungal genomes show frequent chromosomal changes, gene gains and losses, and effector gene turnover.</title>
        <authorList>
            <person name="Gomez Luciano L.B."/>
            <person name="Jason Tsai I."/>
            <person name="Chuma I."/>
            <person name="Tosa Y."/>
            <person name="Chen Y.H."/>
            <person name="Li J.Y."/>
            <person name="Li M.Y."/>
            <person name="Jade Lu M.Y."/>
            <person name="Nakayashiki H."/>
            <person name="Li W.H."/>
        </authorList>
    </citation>
    <scope>NUCLEOTIDE SEQUENCE [LARGE SCALE GENOMIC DNA]</scope>
    <source>
        <strain evidence="4 5">NI907</strain>
    </source>
</reference>
<gene>
    <name evidence="5" type="ORF">PgNI_08778</name>
</gene>
<proteinExistence type="predicted"/>
<keyword evidence="4" id="KW-1185">Reference proteome</keyword>
<dbReference type="PROSITE" id="PS50088">
    <property type="entry name" value="ANK_REPEAT"/>
    <property type="match status" value="3"/>
</dbReference>
<keyword evidence="1" id="KW-0040">ANK repeat</keyword>
<evidence type="ECO:0000313" key="5">
    <source>
        <dbReference type="RefSeq" id="XP_030978954.1"/>
    </source>
</evidence>
<feature type="signal peptide" evidence="3">
    <location>
        <begin position="1"/>
        <end position="27"/>
    </location>
</feature>
<organism evidence="4 5">
    <name type="scientific">Pyricularia grisea</name>
    <name type="common">Crabgrass-specific blast fungus</name>
    <name type="synonym">Magnaporthe grisea</name>
    <dbReference type="NCBI Taxonomy" id="148305"/>
    <lineage>
        <taxon>Eukaryota</taxon>
        <taxon>Fungi</taxon>
        <taxon>Dikarya</taxon>
        <taxon>Ascomycota</taxon>
        <taxon>Pezizomycotina</taxon>
        <taxon>Sordariomycetes</taxon>
        <taxon>Sordariomycetidae</taxon>
        <taxon>Magnaporthales</taxon>
        <taxon>Pyriculariaceae</taxon>
        <taxon>Pyricularia</taxon>
    </lineage>
</organism>
<feature type="region of interest" description="Disordered" evidence="2">
    <location>
        <begin position="145"/>
        <end position="170"/>
    </location>
</feature>